<dbReference type="PROSITE" id="PS50931">
    <property type="entry name" value="HTH_LYSR"/>
    <property type="match status" value="1"/>
</dbReference>
<accession>A0A0M7BE96</accession>
<dbReference type="GO" id="GO:0003677">
    <property type="term" value="F:DNA binding"/>
    <property type="evidence" value="ECO:0007669"/>
    <property type="project" value="UniProtKB-KW"/>
</dbReference>
<evidence type="ECO:0000256" key="3">
    <source>
        <dbReference type="ARBA" id="ARBA00023125"/>
    </source>
</evidence>
<dbReference type="InterPro" id="IPR005119">
    <property type="entry name" value="LysR_subst-bd"/>
</dbReference>
<dbReference type="InterPro" id="IPR036390">
    <property type="entry name" value="WH_DNA-bd_sf"/>
</dbReference>
<dbReference type="AlphaFoldDB" id="A0A0M7BE96"/>
<keyword evidence="5" id="KW-0804">Transcription</keyword>
<keyword evidence="4" id="KW-0010">Activator</keyword>
<feature type="domain" description="HTH lysR-type" evidence="6">
    <location>
        <begin position="2"/>
        <end position="59"/>
    </location>
</feature>
<keyword evidence="2" id="KW-0805">Transcription regulation</keyword>
<name>A0A0M7BE96_9RHOB</name>
<keyword evidence="3" id="KW-0238">DNA-binding</keyword>
<dbReference type="Pfam" id="PF00126">
    <property type="entry name" value="HTH_1"/>
    <property type="match status" value="1"/>
</dbReference>
<evidence type="ECO:0000313" key="8">
    <source>
        <dbReference type="Proteomes" id="UP000049455"/>
    </source>
</evidence>
<dbReference type="CDD" id="cd08411">
    <property type="entry name" value="PBP2_OxyR"/>
    <property type="match status" value="1"/>
</dbReference>
<dbReference type="Pfam" id="PF03466">
    <property type="entry name" value="LysR_substrate"/>
    <property type="match status" value="1"/>
</dbReference>
<gene>
    <name evidence="7" type="primary">oxyR_1</name>
    <name evidence="7" type="ORF">JSE7799_02874</name>
</gene>
<keyword evidence="8" id="KW-1185">Reference proteome</keyword>
<dbReference type="PANTHER" id="PTHR30346">
    <property type="entry name" value="TRANSCRIPTIONAL DUAL REGULATOR HCAR-RELATED"/>
    <property type="match status" value="1"/>
</dbReference>
<dbReference type="SUPFAM" id="SSF46785">
    <property type="entry name" value="Winged helix' DNA-binding domain"/>
    <property type="match status" value="1"/>
</dbReference>
<sequence>MPTLQQFRYLVAVADTRHFRRAAESVHVTQPTLSVQLRELEEKLGIQLVERSRAGVTLTPLGTEVAARARAVLRDVADIAALARAGADPLTGTVRVGVVGSLGSYFLPLVIPGLHEIYPTLKFYVREGTSRDLLGRLRDGTLDVLFFPLPVEEPSLTVAPLFHEPLLVVMPADHALAASAEVPRESLAGETVMTLEAGHRLHDTVADLCAETGARLSLDYEGTSLDTLRQMVATGLGLSVLPALYVRSEVAREALVTARALSAPAPGRDIGMVWRRRAGQGAAYGELAGAIRKVLRRVAPEVMVCDRMAETVEKRP</sequence>
<dbReference type="OrthoDB" id="9775392at2"/>
<dbReference type="Proteomes" id="UP000049455">
    <property type="component" value="Unassembled WGS sequence"/>
</dbReference>
<dbReference type="InterPro" id="IPR036388">
    <property type="entry name" value="WH-like_DNA-bd_sf"/>
</dbReference>
<evidence type="ECO:0000259" key="6">
    <source>
        <dbReference type="PROSITE" id="PS50931"/>
    </source>
</evidence>
<dbReference type="EMBL" id="CYPR01000194">
    <property type="protein sequence ID" value="CUH40144.1"/>
    <property type="molecule type" value="Genomic_DNA"/>
</dbReference>
<comment type="similarity">
    <text evidence="1">Belongs to the LysR transcriptional regulatory family.</text>
</comment>
<dbReference type="Gene3D" id="1.10.10.10">
    <property type="entry name" value="Winged helix-like DNA-binding domain superfamily/Winged helix DNA-binding domain"/>
    <property type="match status" value="1"/>
</dbReference>
<dbReference type="STRING" id="313367.JSE7799_02874"/>
<evidence type="ECO:0000256" key="1">
    <source>
        <dbReference type="ARBA" id="ARBA00009437"/>
    </source>
</evidence>
<dbReference type="PANTHER" id="PTHR30346:SF26">
    <property type="entry name" value="HYDROGEN PEROXIDE-INDUCIBLE GENES ACTIVATOR"/>
    <property type="match status" value="1"/>
</dbReference>
<dbReference type="SUPFAM" id="SSF53850">
    <property type="entry name" value="Periplasmic binding protein-like II"/>
    <property type="match status" value="1"/>
</dbReference>
<dbReference type="InterPro" id="IPR000847">
    <property type="entry name" value="LysR_HTH_N"/>
</dbReference>
<reference evidence="7 8" key="1">
    <citation type="submission" date="2015-09" db="EMBL/GenBank/DDBJ databases">
        <authorList>
            <person name="Jackson K.R."/>
            <person name="Lunt B.L."/>
            <person name="Fisher J.N.B."/>
            <person name="Gardner A.V."/>
            <person name="Bailey M.E."/>
            <person name="Deus L.M."/>
            <person name="Earl A.S."/>
            <person name="Gibby P.D."/>
            <person name="Hartmann K.A."/>
            <person name="Liu J.E."/>
            <person name="Manci A.M."/>
            <person name="Nielsen D.A."/>
            <person name="Solomon M.B."/>
            <person name="Breakwell D.P."/>
            <person name="Burnett S.H."/>
            <person name="Grose J.H."/>
        </authorList>
    </citation>
    <scope>NUCLEOTIDE SEQUENCE [LARGE SCALE GENOMIC DNA]</scope>
    <source>
        <strain evidence="7 8">CECT 7799</strain>
    </source>
</reference>
<evidence type="ECO:0000313" key="7">
    <source>
        <dbReference type="EMBL" id="CUH40144.1"/>
    </source>
</evidence>
<dbReference type="FunFam" id="1.10.10.10:FF:000001">
    <property type="entry name" value="LysR family transcriptional regulator"/>
    <property type="match status" value="1"/>
</dbReference>
<evidence type="ECO:0000256" key="4">
    <source>
        <dbReference type="ARBA" id="ARBA00023159"/>
    </source>
</evidence>
<evidence type="ECO:0000256" key="2">
    <source>
        <dbReference type="ARBA" id="ARBA00023015"/>
    </source>
</evidence>
<protein>
    <submittedName>
        <fullName evidence="7">Morphology and auto-aggregation control protein</fullName>
    </submittedName>
</protein>
<proteinExistence type="inferred from homology"/>
<dbReference type="GO" id="GO:0003700">
    <property type="term" value="F:DNA-binding transcription factor activity"/>
    <property type="evidence" value="ECO:0007669"/>
    <property type="project" value="InterPro"/>
</dbReference>
<organism evidence="7 8">
    <name type="scientific">Jannaschia seosinensis</name>
    <dbReference type="NCBI Taxonomy" id="313367"/>
    <lineage>
        <taxon>Bacteria</taxon>
        <taxon>Pseudomonadati</taxon>
        <taxon>Pseudomonadota</taxon>
        <taxon>Alphaproteobacteria</taxon>
        <taxon>Rhodobacterales</taxon>
        <taxon>Roseobacteraceae</taxon>
        <taxon>Jannaschia</taxon>
    </lineage>
</organism>
<dbReference type="RefSeq" id="WP_055664225.1">
    <property type="nucleotide sequence ID" value="NZ_CYPR01000194.1"/>
</dbReference>
<dbReference type="Gene3D" id="3.40.190.10">
    <property type="entry name" value="Periplasmic binding protein-like II"/>
    <property type="match status" value="2"/>
</dbReference>
<dbReference type="PRINTS" id="PR00039">
    <property type="entry name" value="HTHLYSR"/>
</dbReference>
<evidence type="ECO:0000256" key="5">
    <source>
        <dbReference type="ARBA" id="ARBA00023163"/>
    </source>
</evidence>
<dbReference type="GO" id="GO:0032993">
    <property type="term" value="C:protein-DNA complex"/>
    <property type="evidence" value="ECO:0007669"/>
    <property type="project" value="TreeGrafter"/>
</dbReference>